<dbReference type="EMBL" id="AFRT01000467">
    <property type="protein sequence ID" value="ELU43921.1"/>
    <property type="molecule type" value="Genomic_DNA"/>
</dbReference>
<dbReference type="AlphaFoldDB" id="L8X0S3"/>
<dbReference type="Proteomes" id="UP000011668">
    <property type="component" value="Unassembled WGS sequence"/>
</dbReference>
<dbReference type="HOGENOM" id="CLU_2639800_0_0_1"/>
<feature type="transmembrane region" description="Helical" evidence="1">
    <location>
        <begin position="7"/>
        <end position="27"/>
    </location>
</feature>
<protein>
    <submittedName>
        <fullName evidence="2">Uncharacterized protein</fullName>
    </submittedName>
</protein>
<keyword evidence="1" id="KW-0472">Membrane</keyword>
<reference evidence="2 3" key="1">
    <citation type="journal article" date="2013" name="Nat. Commun.">
        <title>The evolution and pathogenic mechanisms of the rice sheath blight pathogen.</title>
        <authorList>
            <person name="Zheng A."/>
            <person name="Lin R."/>
            <person name="Xu L."/>
            <person name="Qin P."/>
            <person name="Tang C."/>
            <person name="Ai P."/>
            <person name="Zhang D."/>
            <person name="Liu Y."/>
            <person name="Sun Z."/>
            <person name="Feng H."/>
            <person name="Wang Y."/>
            <person name="Chen Y."/>
            <person name="Liang X."/>
            <person name="Fu R."/>
            <person name="Li Q."/>
            <person name="Zhang J."/>
            <person name="Yu X."/>
            <person name="Xie Z."/>
            <person name="Ding L."/>
            <person name="Guan P."/>
            <person name="Tang J."/>
            <person name="Liang Y."/>
            <person name="Wang S."/>
            <person name="Deng Q."/>
            <person name="Li S."/>
            <person name="Zhu J."/>
            <person name="Wang L."/>
            <person name="Liu H."/>
            <person name="Li P."/>
        </authorList>
    </citation>
    <scope>NUCLEOTIDE SEQUENCE [LARGE SCALE GENOMIC DNA]</scope>
    <source>
        <strain evidence="3">AG-1 IA</strain>
    </source>
</reference>
<sequence>MGYRLPAIPWLLYPLYGCAINLCYLAFVQCRFSTTLLGCCDLIRPIPSVFDITFNPFVQHSLALHVSHLTCLYVYHK</sequence>
<comment type="caution">
    <text evidence="2">The sequence shown here is derived from an EMBL/GenBank/DDBJ whole genome shotgun (WGS) entry which is preliminary data.</text>
</comment>
<keyword evidence="1" id="KW-0812">Transmembrane</keyword>
<gene>
    <name evidence="2" type="ORF">AG1IA_02047</name>
</gene>
<keyword evidence="3" id="KW-1185">Reference proteome</keyword>
<keyword evidence="1" id="KW-1133">Transmembrane helix</keyword>
<name>L8X0S3_THACA</name>
<evidence type="ECO:0000313" key="2">
    <source>
        <dbReference type="EMBL" id="ELU43921.1"/>
    </source>
</evidence>
<evidence type="ECO:0000256" key="1">
    <source>
        <dbReference type="SAM" id="Phobius"/>
    </source>
</evidence>
<organism evidence="2 3">
    <name type="scientific">Thanatephorus cucumeris (strain AG1-IA)</name>
    <name type="common">Rice sheath blight fungus</name>
    <name type="synonym">Rhizoctonia solani</name>
    <dbReference type="NCBI Taxonomy" id="983506"/>
    <lineage>
        <taxon>Eukaryota</taxon>
        <taxon>Fungi</taxon>
        <taxon>Dikarya</taxon>
        <taxon>Basidiomycota</taxon>
        <taxon>Agaricomycotina</taxon>
        <taxon>Agaricomycetes</taxon>
        <taxon>Cantharellales</taxon>
        <taxon>Ceratobasidiaceae</taxon>
        <taxon>Rhizoctonia</taxon>
        <taxon>Rhizoctonia solani AG-1</taxon>
    </lineage>
</organism>
<proteinExistence type="predicted"/>
<evidence type="ECO:0000313" key="3">
    <source>
        <dbReference type="Proteomes" id="UP000011668"/>
    </source>
</evidence>
<accession>L8X0S3</accession>